<organism evidence="1">
    <name type="scientific">uncultured Caudovirales phage</name>
    <dbReference type="NCBI Taxonomy" id="2100421"/>
    <lineage>
        <taxon>Viruses</taxon>
        <taxon>Duplodnaviria</taxon>
        <taxon>Heunggongvirae</taxon>
        <taxon>Uroviricota</taxon>
        <taxon>Caudoviricetes</taxon>
        <taxon>Peduoviridae</taxon>
        <taxon>Maltschvirus</taxon>
        <taxon>Maltschvirus maltsch</taxon>
    </lineage>
</organism>
<proteinExistence type="predicted"/>
<name>A0A6J5N259_9CAUD</name>
<dbReference type="SUPFAM" id="SSF56300">
    <property type="entry name" value="Metallo-dependent phosphatases"/>
    <property type="match status" value="1"/>
</dbReference>
<sequence>MKTNRPRLSETEFNWWQLKKLTDRNRYSVLVKSDEHGWLTDQTVQRCINRVLQNNHFDEVALLGDLMDLPYVSRHEKKLFDDGILAGYSEIKEVEYTKEQILNPLRLSTDAKIRFIPGNHDERITKPHMNSKSQLARLAVLFKEYKTTEYQKILSFDDYGIEWDGKDYINWFDVFTGVHGLSLSKNAGEKNIYEYMGSGASGHSHRLNYKPITNRNNPYVWLEIGCGRVRTEVEYFPTGKIPDWQHGFATIHFYTINKEVYFFAEPHQIIDGMCMYNGVLYDGNKIK</sequence>
<dbReference type="Gene3D" id="3.60.21.10">
    <property type="match status" value="1"/>
</dbReference>
<gene>
    <name evidence="1" type="ORF">UFOVP617_35</name>
</gene>
<evidence type="ECO:0000313" key="1">
    <source>
        <dbReference type="EMBL" id="CAB4152828.1"/>
    </source>
</evidence>
<accession>A0A6J5N259</accession>
<dbReference type="InterPro" id="IPR029052">
    <property type="entry name" value="Metallo-depent_PP-like"/>
</dbReference>
<reference evidence="1" key="1">
    <citation type="submission" date="2020-04" db="EMBL/GenBank/DDBJ databases">
        <authorList>
            <person name="Chiriac C."/>
            <person name="Salcher M."/>
            <person name="Ghai R."/>
            <person name="Kavagutti S V."/>
        </authorList>
    </citation>
    <scope>NUCLEOTIDE SEQUENCE</scope>
</reference>
<dbReference type="EMBL" id="LR796575">
    <property type="protein sequence ID" value="CAB4152828.1"/>
    <property type="molecule type" value="Genomic_DNA"/>
</dbReference>
<protein>
    <submittedName>
        <fullName evidence="1">Calcineurin-like phosphoesterase domain, ApaH type</fullName>
    </submittedName>
</protein>